<dbReference type="CDD" id="cd02440">
    <property type="entry name" value="AdoMet_MTases"/>
    <property type="match status" value="1"/>
</dbReference>
<dbReference type="STRING" id="1742358.GCA_001439605_02832"/>
<keyword evidence="1" id="KW-0808">Transferase</keyword>
<dbReference type="OrthoDB" id="9791837at2"/>
<dbReference type="Gene3D" id="3.40.50.150">
    <property type="entry name" value="Vaccinia Virus protein VP39"/>
    <property type="match status" value="1"/>
</dbReference>
<dbReference type="RefSeq" id="WP_057766789.1">
    <property type="nucleotide sequence ID" value="NZ_CP183326.1"/>
</dbReference>
<dbReference type="GO" id="GO:0032259">
    <property type="term" value="P:methylation"/>
    <property type="evidence" value="ECO:0007669"/>
    <property type="project" value="UniProtKB-KW"/>
</dbReference>
<dbReference type="PANTHER" id="PTHR43861:SF1">
    <property type="entry name" value="TRANS-ACONITATE 2-METHYLTRANSFERASE"/>
    <property type="match status" value="1"/>
</dbReference>
<dbReference type="AlphaFoldDB" id="A0A4R1B1J6"/>
<gene>
    <name evidence="1" type="ORF">E0Y62_09575</name>
</gene>
<dbReference type="Proteomes" id="UP000293846">
    <property type="component" value="Unassembled WGS sequence"/>
</dbReference>
<dbReference type="EMBL" id="SJTH01000009">
    <property type="protein sequence ID" value="TCJ04338.1"/>
    <property type="molecule type" value="Genomic_DNA"/>
</dbReference>
<organism evidence="1 2">
    <name type="scientific">Cytobacillus praedii</name>
    <dbReference type="NCBI Taxonomy" id="1742358"/>
    <lineage>
        <taxon>Bacteria</taxon>
        <taxon>Bacillati</taxon>
        <taxon>Bacillota</taxon>
        <taxon>Bacilli</taxon>
        <taxon>Bacillales</taxon>
        <taxon>Bacillaceae</taxon>
        <taxon>Cytobacillus</taxon>
    </lineage>
</organism>
<dbReference type="InterPro" id="IPR029063">
    <property type="entry name" value="SAM-dependent_MTases_sf"/>
</dbReference>
<protein>
    <submittedName>
        <fullName evidence="1">Class I SAM-dependent methyltransferase</fullName>
    </submittedName>
</protein>
<dbReference type="PANTHER" id="PTHR43861">
    <property type="entry name" value="TRANS-ACONITATE 2-METHYLTRANSFERASE-RELATED"/>
    <property type="match status" value="1"/>
</dbReference>
<evidence type="ECO:0000313" key="1">
    <source>
        <dbReference type="EMBL" id="TCJ04338.1"/>
    </source>
</evidence>
<keyword evidence="1" id="KW-0489">Methyltransferase</keyword>
<sequence length="235" mass="26533">MSFYKTLTPYYDQIFPANKNTQQFLSAHLCKGGKILDVGAGTGNMALALAKEGFAVTATEPEKRMAEEIRMKALAETISLNVETKTMQQVEEFAETYDGIYCIGNTLAHLRNLDEIAQFFQLAFKKLNKNGVFIFQIVNFERVLENKEFSFPVIRKEHFDFQRQYTLTGDRILFTTALTVAGQTDSNTIPLYPATASQLLPLLESCRFKEINTFGDFNSTPYSINTPAFIVTAKK</sequence>
<proteinExistence type="predicted"/>
<name>A0A4R1B1J6_9BACI</name>
<keyword evidence="2" id="KW-1185">Reference proteome</keyword>
<dbReference type="Gene3D" id="2.20.25.110">
    <property type="entry name" value="S-adenosyl-L-methionine-dependent methyltransferases"/>
    <property type="match status" value="1"/>
</dbReference>
<dbReference type="SUPFAM" id="SSF53335">
    <property type="entry name" value="S-adenosyl-L-methionine-dependent methyltransferases"/>
    <property type="match status" value="1"/>
</dbReference>
<dbReference type="Pfam" id="PF13489">
    <property type="entry name" value="Methyltransf_23"/>
    <property type="match status" value="1"/>
</dbReference>
<comment type="caution">
    <text evidence="1">The sequence shown here is derived from an EMBL/GenBank/DDBJ whole genome shotgun (WGS) entry which is preliminary data.</text>
</comment>
<reference evidence="1 2" key="1">
    <citation type="submission" date="2019-03" db="EMBL/GenBank/DDBJ databases">
        <authorList>
            <person name="Jensen L."/>
            <person name="Storgaard J."/>
            <person name="Sulaj E."/>
            <person name="Schramm A."/>
            <person name="Marshall I.P.G."/>
        </authorList>
    </citation>
    <scope>NUCLEOTIDE SEQUENCE [LARGE SCALE GENOMIC DNA]</scope>
    <source>
        <strain evidence="1 2">2017H2G3</strain>
    </source>
</reference>
<dbReference type="GO" id="GO:0008168">
    <property type="term" value="F:methyltransferase activity"/>
    <property type="evidence" value="ECO:0007669"/>
    <property type="project" value="UniProtKB-KW"/>
</dbReference>
<accession>A0A4R1B1J6</accession>
<evidence type="ECO:0000313" key="2">
    <source>
        <dbReference type="Proteomes" id="UP000293846"/>
    </source>
</evidence>